<evidence type="ECO:0000256" key="1">
    <source>
        <dbReference type="SAM" id="MobiDB-lite"/>
    </source>
</evidence>
<accession>A0A1Q3DWF1</accession>
<comment type="caution">
    <text evidence="2">The sequence shown here is derived from an EMBL/GenBank/DDBJ whole genome shotgun (WGS) entry which is preliminary data.</text>
</comment>
<evidence type="ECO:0000313" key="2">
    <source>
        <dbReference type="EMBL" id="GAV99327.1"/>
    </source>
</evidence>
<feature type="compositionally biased region" description="Basic residues" evidence="1">
    <location>
        <begin position="327"/>
        <end position="336"/>
    </location>
</feature>
<feature type="region of interest" description="Disordered" evidence="1">
    <location>
        <begin position="1"/>
        <end position="21"/>
    </location>
</feature>
<feature type="region of interest" description="Disordered" evidence="1">
    <location>
        <begin position="433"/>
        <end position="468"/>
    </location>
</feature>
<sequence length="607" mass="67173">MNIWQQQQSSPSQTYSEDDEMDSLSIIDSPTTQRRFPMSTSLLQNMQLPMQFRQQVPIQPNFQRIQVIQSASETELTMSGNIVYIELRTRNLELSAELRASQYVAFHVFIIALIFSLRKLNSTYENILQSRTVFPPAPATSTLISSTATHSSTTPASGRLPKIETTFEPLTKEECCNIRFYHEKEWNDYKEQKKDTNEKAPKALGFLQAHDGTYTTGDASRLAQFYQHAKSLFNLFYTLYLDADSWGRMSSEVAGYFYRAMAAEFPELRSCNDGKWKARVYATNKYPDWKWDYRDQDKLMRDTAMEALHLDAAAKRPKLVHNSSPPRAHRPHKRQKQVLSTSKTVLAISVDSVSKVSKIPDPPLSLPVNEPGSTLPIAVLDTDEDMVTAKSSNVFDTVSPASADLVSATSAPGNIPAESMTYGSEFSSISVLQHQTSQVSPQSDPPVTSASESSSAAMESNQSSSVTALASPEVVMTPSASSSDSATTNDLVDFAPKGFGNMRTRANPLAGFRIPSILKPPSPTSTMAPPKPKLTKTKKTDELMVADATSDTPRNLFALEYVKTHACTRAEFGGAWKALGDAGQKPWVLLSRKMRKDGKAKAIDVDE</sequence>
<proteinExistence type="predicted"/>
<feature type="region of interest" description="Disordered" evidence="1">
    <location>
        <begin position="513"/>
        <end position="534"/>
    </location>
</feature>
<organism evidence="2 3">
    <name type="scientific">Lentinula edodes</name>
    <name type="common">Shiitake mushroom</name>
    <name type="synonym">Lentinus edodes</name>
    <dbReference type="NCBI Taxonomy" id="5353"/>
    <lineage>
        <taxon>Eukaryota</taxon>
        <taxon>Fungi</taxon>
        <taxon>Dikarya</taxon>
        <taxon>Basidiomycota</taxon>
        <taxon>Agaricomycotina</taxon>
        <taxon>Agaricomycetes</taxon>
        <taxon>Agaricomycetidae</taxon>
        <taxon>Agaricales</taxon>
        <taxon>Marasmiineae</taxon>
        <taxon>Omphalotaceae</taxon>
        <taxon>Lentinula</taxon>
    </lineage>
</organism>
<name>A0A1Q3DWF1_LENED</name>
<keyword evidence="3" id="KW-1185">Reference proteome</keyword>
<dbReference type="AlphaFoldDB" id="A0A1Q3DWF1"/>
<dbReference type="STRING" id="5353.A0A1Q3DWF1"/>
<feature type="region of interest" description="Disordered" evidence="1">
    <location>
        <begin position="317"/>
        <end position="338"/>
    </location>
</feature>
<protein>
    <submittedName>
        <fullName evidence="2">Uncharacterized protein</fullName>
    </submittedName>
</protein>
<gene>
    <name evidence="2" type="ORF">LENED_000773</name>
</gene>
<dbReference type="Proteomes" id="UP000188533">
    <property type="component" value="Unassembled WGS sequence"/>
</dbReference>
<evidence type="ECO:0000313" key="3">
    <source>
        <dbReference type="Proteomes" id="UP000188533"/>
    </source>
</evidence>
<feature type="compositionally biased region" description="Low complexity" evidence="1">
    <location>
        <begin position="449"/>
        <end position="465"/>
    </location>
</feature>
<feature type="compositionally biased region" description="Polar residues" evidence="1">
    <location>
        <begin position="433"/>
        <end position="448"/>
    </location>
</feature>
<feature type="compositionally biased region" description="Low complexity" evidence="1">
    <location>
        <begin position="1"/>
        <end position="13"/>
    </location>
</feature>
<reference evidence="2 3" key="2">
    <citation type="submission" date="2017-02" db="EMBL/GenBank/DDBJ databases">
        <title>A genome survey and senescence transcriptome analysis in Lentinula edodes.</title>
        <authorList>
            <person name="Sakamoto Y."/>
            <person name="Nakade K."/>
            <person name="Sato S."/>
            <person name="Yoshida Y."/>
            <person name="Miyazaki K."/>
            <person name="Natsume S."/>
            <person name="Konno N."/>
        </authorList>
    </citation>
    <scope>NUCLEOTIDE SEQUENCE [LARGE SCALE GENOMIC DNA]</scope>
    <source>
        <strain evidence="2 3">NBRC 111202</strain>
    </source>
</reference>
<reference evidence="2 3" key="1">
    <citation type="submission" date="2016-08" db="EMBL/GenBank/DDBJ databases">
        <authorList>
            <consortium name="Lentinula edodes genome sequencing consortium"/>
            <person name="Sakamoto Y."/>
            <person name="Nakade K."/>
            <person name="Sato S."/>
            <person name="Yoshida Y."/>
            <person name="Miyazaki K."/>
            <person name="Natsume S."/>
            <person name="Konno N."/>
        </authorList>
    </citation>
    <scope>NUCLEOTIDE SEQUENCE [LARGE SCALE GENOMIC DNA]</scope>
    <source>
        <strain evidence="2 3">NBRC 111202</strain>
    </source>
</reference>
<dbReference type="EMBL" id="BDGU01000013">
    <property type="protein sequence ID" value="GAV99327.1"/>
    <property type="molecule type" value="Genomic_DNA"/>
</dbReference>